<comment type="caution">
    <text evidence="1">The sequence shown here is derived from an EMBL/GenBank/DDBJ whole genome shotgun (WGS) entry which is preliminary data.</text>
</comment>
<evidence type="ECO:0008006" key="3">
    <source>
        <dbReference type="Google" id="ProtNLM"/>
    </source>
</evidence>
<dbReference type="RefSeq" id="WP_135264619.1">
    <property type="nucleotide sequence ID" value="NZ_SMLM01000002.1"/>
</dbReference>
<organism evidence="1 2">
    <name type="scientific">Ramlibacter henchirensis</name>
    <dbReference type="NCBI Taxonomy" id="204072"/>
    <lineage>
        <taxon>Bacteria</taxon>
        <taxon>Pseudomonadati</taxon>
        <taxon>Pseudomonadota</taxon>
        <taxon>Betaproteobacteria</taxon>
        <taxon>Burkholderiales</taxon>
        <taxon>Comamonadaceae</taxon>
        <taxon>Ramlibacter</taxon>
    </lineage>
</organism>
<reference evidence="1 2" key="1">
    <citation type="submission" date="2019-03" db="EMBL/GenBank/DDBJ databases">
        <title>Ramlibacter henchirensis DSM 14656, whole genome shotgun sequence.</title>
        <authorList>
            <person name="Zhang X."/>
            <person name="Feng G."/>
            <person name="Zhu H."/>
        </authorList>
    </citation>
    <scope>NUCLEOTIDE SEQUENCE [LARGE SCALE GENOMIC DNA]</scope>
    <source>
        <strain evidence="1 2">DSM 14656</strain>
    </source>
</reference>
<keyword evidence="2" id="KW-1185">Reference proteome</keyword>
<protein>
    <recommendedName>
        <fullName evidence="3">PD-(D/E)XK endonuclease-like domain-containing protein</fullName>
    </recommendedName>
</protein>
<sequence length="203" mass="22302">MSAVVPQFIARMHCYTVDGRVVPSVTEVLAPLCDFRGVPIHALRAAAAFGTAVHKACELDDLGALDEGTLDAQLAGHLHAWRTFCKEHGAHWKLVEAPLFNADMGYAGTVDRYGVVDGVDAVVDLKTTSRLYPSVGPQLAAYARAIPATTARTRRLAVQLHASGHYQLREYDSPSDWAVFASLLTLRNFCQQHRITPYYGRRP</sequence>
<proteinExistence type="predicted"/>
<evidence type="ECO:0000313" key="2">
    <source>
        <dbReference type="Proteomes" id="UP000298180"/>
    </source>
</evidence>
<dbReference type="Proteomes" id="UP000298180">
    <property type="component" value="Unassembled WGS sequence"/>
</dbReference>
<dbReference type="OrthoDB" id="9130608at2"/>
<accession>A0A4Z0BUV3</accession>
<evidence type="ECO:0000313" key="1">
    <source>
        <dbReference type="EMBL" id="TFZ03096.1"/>
    </source>
</evidence>
<dbReference type="EMBL" id="SMLM01000002">
    <property type="protein sequence ID" value="TFZ03096.1"/>
    <property type="molecule type" value="Genomic_DNA"/>
</dbReference>
<name>A0A4Z0BUV3_9BURK</name>
<dbReference type="AlphaFoldDB" id="A0A4Z0BUV3"/>
<gene>
    <name evidence="1" type="ORF">EZ313_17950</name>
</gene>